<evidence type="ECO:0000259" key="1">
    <source>
        <dbReference type="Pfam" id="PF19789"/>
    </source>
</evidence>
<organism evidence="2 3">
    <name type="scientific">Bianquea renquensis</name>
    <dbReference type="NCBI Taxonomy" id="2763661"/>
    <lineage>
        <taxon>Bacteria</taxon>
        <taxon>Bacillati</taxon>
        <taxon>Bacillota</taxon>
        <taxon>Clostridia</taxon>
        <taxon>Eubacteriales</taxon>
        <taxon>Bianqueaceae</taxon>
        <taxon>Bianquea</taxon>
    </lineage>
</organism>
<dbReference type="RefSeq" id="WP_249290255.1">
    <property type="nucleotide sequence ID" value="NZ_JACRSQ010000064.1"/>
</dbReference>
<comment type="caution">
    <text evidence="2">The sequence shown here is derived from an EMBL/GenBank/DDBJ whole genome shotgun (WGS) entry which is preliminary data.</text>
</comment>
<proteinExistence type="predicted"/>
<evidence type="ECO:0000313" key="3">
    <source>
        <dbReference type="Proteomes" id="UP000657006"/>
    </source>
</evidence>
<feature type="non-terminal residue" evidence="2">
    <location>
        <position position="1"/>
    </location>
</feature>
<dbReference type="Pfam" id="PF19789">
    <property type="entry name" value="DUF6273"/>
    <property type="match status" value="1"/>
</dbReference>
<keyword evidence="3" id="KW-1185">Reference proteome</keyword>
<gene>
    <name evidence="2" type="ORF">H8730_17085</name>
</gene>
<accession>A0A926DWN2</accession>
<dbReference type="Proteomes" id="UP000657006">
    <property type="component" value="Unassembled WGS sequence"/>
</dbReference>
<dbReference type="EMBL" id="JACRSQ010000064">
    <property type="protein sequence ID" value="MBC8545248.1"/>
    <property type="molecule type" value="Genomic_DNA"/>
</dbReference>
<feature type="domain" description="DUF6273" evidence="1">
    <location>
        <begin position="50"/>
        <end position="206"/>
    </location>
</feature>
<reference evidence="2" key="1">
    <citation type="submission" date="2020-08" db="EMBL/GenBank/DDBJ databases">
        <title>Genome public.</title>
        <authorList>
            <person name="Liu C."/>
            <person name="Sun Q."/>
        </authorList>
    </citation>
    <scope>NUCLEOTIDE SEQUENCE</scope>
    <source>
        <strain evidence="2">NSJ-32</strain>
    </source>
</reference>
<dbReference type="InterPro" id="IPR046240">
    <property type="entry name" value="DUF6273"/>
</dbReference>
<protein>
    <recommendedName>
        <fullName evidence="1">DUF6273 domain-containing protein</fullName>
    </recommendedName>
</protein>
<sequence length="209" mass="22739">STVDNTTFATYSVTVLSSWDTTGLGSMTPGTLETVTIDGRDWYLLARNGNNALLLSKDILEQRQFDASASKWETSELRTYLNGDWLSAQTTLSQHAVETTINTRSSYGSTEFTATQDKVFLPSEADVYGTQNERTAQAQDYTLGTEGVILPSNMRIATLNGTNAWYYLRSPIGHSSAVAIVRSDGGRGGALYNSTNGCVRPALWVNLAD</sequence>
<evidence type="ECO:0000313" key="2">
    <source>
        <dbReference type="EMBL" id="MBC8545248.1"/>
    </source>
</evidence>
<dbReference type="AlphaFoldDB" id="A0A926DWN2"/>
<name>A0A926DWN2_9FIRM</name>